<dbReference type="InterPro" id="IPR036396">
    <property type="entry name" value="Cyt_P450_sf"/>
</dbReference>
<keyword evidence="5" id="KW-0812">Transmembrane</keyword>
<dbReference type="InParanoid" id="A0A152A219"/>
<dbReference type="InterPro" id="IPR002401">
    <property type="entry name" value="Cyt_P450_E_grp-I"/>
</dbReference>
<dbReference type="GO" id="GO:0020037">
    <property type="term" value="F:heme binding"/>
    <property type="evidence" value="ECO:0007669"/>
    <property type="project" value="InterPro"/>
</dbReference>
<keyword evidence="11" id="KW-0472">Membrane</keyword>
<evidence type="ECO:0008006" key="17">
    <source>
        <dbReference type="Google" id="ProtNLM"/>
    </source>
</evidence>
<reference evidence="15 16" key="1">
    <citation type="submission" date="2015-12" db="EMBL/GenBank/DDBJ databases">
        <title>Dictyostelia acquired genes for synthesis and detection of signals that induce cell-type specialization by lateral gene transfer from prokaryotes.</title>
        <authorList>
            <person name="Gloeckner G."/>
            <person name="Schaap P."/>
        </authorList>
    </citation>
    <scope>NUCLEOTIDE SEQUENCE [LARGE SCALE GENOMIC DNA]</scope>
    <source>
        <strain evidence="15 16">TK</strain>
    </source>
</reference>
<accession>A0A152A219</accession>
<protein>
    <recommendedName>
        <fullName evidence="17">Cytochrome P450 family protein</fullName>
    </recommendedName>
</protein>
<evidence type="ECO:0000313" key="15">
    <source>
        <dbReference type="EMBL" id="KYR00288.1"/>
    </source>
</evidence>
<gene>
    <name evidence="15" type="ORF">DLAC_03454</name>
</gene>
<evidence type="ECO:0000256" key="7">
    <source>
        <dbReference type="ARBA" id="ARBA00022989"/>
    </source>
</evidence>
<feature type="chain" id="PRO_5007593527" description="Cytochrome P450 family protein" evidence="14">
    <location>
        <begin position="22"/>
        <end position="491"/>
    </location>
</feature>
<organism evidence="15 16">
    <name type="scientific">Tieghemostelium lacteum</name>
    <name type="common">Slime mold</name>
    <name type="synonym">Dictyostelium lacteum</name>
    <dbReference type="NCBI Taxonomy" id="361077"/>
    <lineage>
        <taxon>Eukaryota</taxon>
        <taxon>Amoebozoa</taxon>
        <taxon>Evosea</taxon>
        <taxon>Eumycetozoa</taxon>
        <taxon>Dictyostelia</taxon>
        <taxon>Dictyosteliales</taxon>
        <taxon>Raperosteliaceae</taxon>
        <taxon>Tieghemostelium</taxon>
    </lineage>
</organism>
<dbReference type="PROSITE" id="PS00086">
    <property type="entry name" value="CYTOCHROME_P450"/>
    <property type="match status" value="1"/>
</dbReference>
<dbReference type="InterPro" id="IPR001128">
    <property type="entry name" value="Cyt_P450"/>
</dbReference>
<dbReference type="GO" id="GO:0016705">
    <property type="term" value="F:oxidoreductase activity, acting on paired donors, with incorporation or reduction of molecular oxygen"/>
    <property type="evidence" value="ECO:0007669"/>
    <property type="project" value="InterPro"/>
</dbReference>
<dbReference type="PRINTS" id="PR00463">
    <property type="entry name" value="EP450I"/>
</dbReference>
<dbReference type="FunFam" id="1.10.630.10:FF:000068">
    <property type="entry name" value="Probable cytochrome P450 508A2"/>
    <property type="match status" value="1"/>
</dbReference>
<evidence type="ECO:0000256" key="3">
    <source>
        <dbReference type="ARBA" id="ARBA00010617"/>
    </source>
</evidence>
<dbReference type="EMBL" id="LODT01000016">
    <property type="protein sequence ID" value="KYR00288.1"/>
    <property type="molecule type" value="Genomic_DNA"/>
</dbReference>
<comment type="cofactor">
    <cofactor evidence="1 12">
        <name>heme</name>
        <dbReference type="ChEBI" id="CHEBI:30413"/>
    </cofactor>
</comment>
<keyword evidence="16" id="KW-1185">Reference proteome</keyword>
<evidence type="ECO:0000256" key="8">
    <source>
        <dbReference type="ARBA" id="ARBA00023002"/>
    </source>
</evidence>
<evidence type="ECO:0000256" key="11">
    <source>
        <dbReference type="ARBA" id="ARBA00023136"/>
    </source>
</evidence>
<dbReference type="GO" id="GO:0005506">
    <property type="term" value="F:iron ion binding"/>
    <property type="evidence" value="ECO:0007669"/>
    <property type="project" value="InterPro"/>
</dbReference>
<keyword evidence="9 12" id="KW-0408">Iron</keyword>
<keyword evidence="10 13" id="KW-0503">Monooxygenase</keyword>
<dbReference type="PRINTS" id="PR00385">
    <property type="entry name" value="P450"/>
</dbReference>
<dbReference type="AlphaFoldDB" id="A0A152A219"/>
<evidence type="ECO:0000256" key="12">
    <source>
        <dbReference type="PIRSR" id="PIRSR602401-1"/>
    </source>
</evidence>
<dbReference type="OrthoDB" id="19324at2759"/>
<dbReference type="PANTHER" id="PTHR24303:SF31">
    <property type="entry name" value="CYTOCHROME P450 307A1-RELATED"/>
    <property type="match status" value="1"/>
</dbReference>
<evidence type="ECO:0000256" key="13">
    <source>
        <dbReference type="RuleBase" id="RU000461"/>
    </source>
</evidence>
<evidence type="ECO:0000256" key="5">
    <source>
        <dbReference type="ARBA" id="ARBA00022692"/>
    </source>
</evidence>
<dbReference type="GO" id="GO:0016020">
    <property type="term" value="C:membrane"/>
    <property type="evidence" value="ECO:0007669"/>
    <property type="project" value="UniProtKB-SubCell"/>
</dbReference>
<keyword evidence="4 12" id="KW-0349">Heme</keyword>
<dbReference type="InterPro" id="IPR017972">
    <property type="entry name" value="Cyt_P450_CS"/>
</dbReference>
<evidence type="ECO:0000256" key="4">
    <source>
        <dbReference type="ARBA" id="ARBA00022617"/>
    </source>
</evidence>
<evidence type="ECO:0000256" key="2">
    <source>
        <dbReference type="ARBA" id="ARBA00004167"/>
    </source>
</evidence>
<keyword evidence="14" id="KW-0732">Signal</keyword>
<evidence type="ECO:0000256" key="6">
    <source>
        <dbReference type="ARBA" id="ARBA00022723"/>
    </source>
</evidence>
<dbReference type="GO" id="GO:0004497">
    <property type="term" value="F:monooxygenase activity"/>
    <property type="evidence" value="ECO:0007669"/>
    <property type="project" value="UniProtKB-KW"/>
</dbReference>
<keyword evidence="6 12" id="KW-0479">Metal-binding</keyword>
<dbReference type="PANTHER" id="PTHR24303">
    <property type="entry name" value="HEME-BINDING MONOOXYGENASE FAMILY"/>
    <property type="match status" value="1"/>
</dbReference>
<feature type="signal peptide" evidence="14">
    <location>
        <begin position="1"/>
        <end position="21"/>
    </location>
</feature>
<name>A0A152A219_TIELA</name>
<evidence type="ECO:0000256" key="10">
    <source>
        <dbReference type="ARBA" id="ARBA00023033"/>
    </source>
</evidence>
<evidence type="ECO:0000256" key="14">
    <source>
        <dbReference type="SAM" id="SignalP"/>
    </source>
</evidence>
<dbReference type="Pfam" id="PF00067">
    <property type="entry name" value="p450"/>
    <property type="match status" value="1"/>
</dbReference>
<evidence type="ECO:0000256" key="1">
    <source>
        <dbReference type="ARBA" id="ARBA00001971"/>
    </source>
</evidence>
<evidence type="ECO:0000313" key="16">
    <source>
        <dbReference type="Proteomes" id="UP000076078"/>
    </source>
</evidence>
<dbReference type="SUPFAM" id="SSF48264">
    <property type="entry name" value="Cytochrome P450"/>
    <property type="match status" value="1"/>
</dbReference>
<comment type="caution">
    <text evidence="15">The sequence shown here is derived from an EMBL/GenBank/DDBJ whole genome shotgun (WGS) entry which is preliminary data.</text>
</comment>
<dbReference type="OMA" id="RYGHVWK"/>
<dbReference type="STRING" id="361077.A0A152A219"/>
<evidence type="ECO:0000256" key="9">
    <source>
        <dbReference type="ARBA" id="ARBA00023004"/>
    </source>
</evidence>
<keyword evidence="8 13" id="KW-0560">Oxidoreductase</keyword>
<proteinExistence type="inferred from homology"/>
<comment type="subcellular location">
    <subcellularLocation>
        <location evidence="2">Membrane</location>
        <topology evidence="2">Single-pass membrane protein</topology>
    </subcellularLocation>
</comment>
<feature type="binding site" description="axial binding residue" evidence="12">
    <location>
        <position position="432"/>
    </location>
    <ligand>
        <name>heme</name>
        <dbReference type="ChEBI" id="CHEBI:30413"/>
    </ligand>
    <ligandPart>
        <name>Fe</name>
        <dbReference type="ChEBI" id="CHEBI:18248"/>
    </ligandPart>
</feature>
<keyword evidence="7" id="KW-1133">Transmembrane helix</keyword>
<sequence length="491" mass="57055">MSIFEIFGLLFLLYLIKDFISKNRNISQNPKVRGPLSLPLLGSLWTLGKLPHEDFSRLSKRYGNIMSFYMGDTYTLVITSPDMLREIFVKNFDSFVERTRSPIFKKVTDNYRNFISGDESYWRPFKAMLASSFTKQTLKNHVTKSIDDQTQQLVDVMKSFAETLEPFAPKKFLERYTFNIITKYVMDEQIPYDQEEMTNSPLVKLFDHFSVILQQLGSANLADFVNVLKPFYEYYLFHSDQPYDHITKLLREKTEETMKTYKPNVTRHLMDHCIAELGTESEHAKRSVTNITVDLLVAGAETSNGTLQWCLLMLANHPNYQENCYQEVYEIGKDKLLILNSDRTATPFTQAFIKEVMRVHPIAPLGLPRRAKEDIWVQDVFIPKDTQIIQNIRSLLQSEQYWDDPLTFKPERFLSGMQSQHFVPFGVGPRMCIGMTLATEEIYTAIANIILNFKISPLNGIDKIDESEVFGLTIHPNDFQVKLEKRKNKLF</sequence>
<dbReference type="Gene3D" id="1.10.630.10">
    <property type="entry name" value="Cytochrome P450"/>
    <property type="match status" value="1"/>
</dbReference>
<dbReference type="CDD" id="cd20617">
    <property type="entry name" value="CYP1_2-like"/>
    <property type="match status" value="1"/>
</dbReference>
<comment type="similarity">
    <text evidence="3 13">Belongs to the cytochrome P450 family.</text>
</comment>
<dbReference type="Proteomes" id="UP000076078">
    <property type="component" value="Unassembled WGS sequence"/>
</dbReference>